<dbReference type="Proteomes" id="UP000307000">
    <property type="component" value="Chromosome"/>
</dbReference>
<proteinExistence type="predicted"/>
<dbReference type="PROSITE" id="PS51257">
    <property type="entry name" value="PROKAR_LIPOPROTEIN"/>
    <property type="match status" value="1"/>
</dbReference>
<accession>A0A5B7WTG1</accession>
<keyword evidence="3" id="KW-1185">Reference proteome</keyword>
<evidence type="ECO:0000313" key="3">
    <source>
        <dbReference type="Proteomes" id="UP000307000"/>
    </source>
</evidence>
<reference evidence="2 3" key="1">
    <citation type="submission" date="2018-12" db="EMBL/GenBank/DDBJ databases">
        <title>Complete Genome Sequence of Glutamicibacter creatinolyticus strain LGCM259,isolated from an abscess of a 12-year-old mare in Italy.</title>
        <authorList>
            <person name="Santos R.G."/>
            <person name="Silva A.L."/>
            <person name="Seyffert N."/>
            <person name="Castro T.L.P."/>
            <person name="Attili A.R."/>
            <person name="Rifici C."/>
            <person name="Mazzullo G."/>
            <person name="Brenig B."/>
            <person name="Venanzi F."/>
            <person name="Azevedo V."/>
        </authorList>
    </citation>
    <scope>NUCLEOTIDE SEQUENCE [LARGE SCALE GENOMIC DNA]</scope>
    <source>
        <strain evidence="2 3">LGCM 259</strain>
    </source>
</reference>
<keyword evidence="1" id="KW-0732">Signal</keyword>
<feature type="chain" id="PRO_5039455364" description="Lipoprotein" evidence="1">
    <location>
        <begin position="27"/>
        <end position="252"/>
    </location>
</feature>
<sequence length="252" mass="26627">MQKRSMMILPLATAFVLAGCSGTVEYGSGVAPTASTTQSPAPVSSENSILSDEQAMKVVEQLLGDAEGAHILTTEELRAQSQAMKQQFDGVQIEPAKCRQVLTGSSLSDLGASTQVVGTSQTASSSRTYQVISLDDTKLDTVRQLLQPDSFDGCEQVTEHVKGQDIERQIKTLQTNLAADQASAFQLTTTGPQGSNTTAVAVSVQGLHGNEYVSVTDVVMSTHGGEEVDVQQVLSSLTKNANKAFAALESMR</sequence>
<name>A0A5B7WTG1_9MICC</name>
<protein>
    <recommendedName>
        <fullName evidence="4">Lipoprotein</fullName>
    </recommendedName>
</protein>
<organism evidence="2 3">
    <name type="scientific">Glutamicibacter creatinolyticus</name>
    <dbReference type="NCBI Taxonomy" id="162496"/>
    <lineage>
        <taxon>Bacteria</taxon>
        <taxon>Bacillati</taxon>
        <taxon>Actinomycetota</taxon>
        <taxon>Actinomycetes</taxon>
        <taxon>Micrococcales</taxon>
        <taxon>Micrococcaceae</taxon>
        <taxon>Glutamicibacter</taxon>
    </lineage>
</organism>
<evidence type="ECO:0000313" key="2">
    <source>
        <dbReference type="EMBL" id="QCY46564.1"/>
    </source>
</evidence>
<gene>
    <name evidence="2" type="ORF">GcLGCM259_0808</name>
</gene>
<dbReference type="EMBL" id="CP034412">
    <property type="protein sequence ID" value="QCY46564.1"/>
    <property type="molecule type" value="Genomic_DNA"/>
</dbReference>
<dbReference type="KEGG" id="gcr:GcLGCM259_0808"/>
<evidence type="ECO:0000256" key="1">
    <source>
        <dbReference type="SAM" id="SignalP"/>
    </source>
</evidence>
<dbReference type="AlphaFoldDB" id="A0A5B7WTG1"/>
<dbReference type="RefSeq" id="WP_138925865.1">
    <property type="nucleotide sequence ID" value="NZ_CP034412.1"/>
</dbReference>
<evidence type="ECO:0008006" key="4">
    <source>
        <dbReference type="Google" id="ProtNLM"/>
    </source>
</evidence>
<feature type="signal peptide" evidence="1">
    <location>
        <begin position="1"/>
        <end position="26"/>
    </location>
</feature>